<accession>A0A151I7B9</accession>
<keyword evidence="5" id="KW-1185">Reference proteome</keyword>
<organism evidence="4 5">
    <name type="scientific">Cyphomyrmex costatus</name>
    <dbReference type="NCBI Taxonomy" id="456900"/>
    <lineage>
        <taxon>Eukaryota</taxon>
        <taxon>Metazoa</taxon>
        <taxon>Ecdysozoa</taxon>
        <taxon>Arthropoda</taxon>
        <taxon>Hexapoda</taxon>
        <taxon>Insecta</taxon>
        <taxon>Pterygota</taxon>
        <taxon>Neoptera</taxon>
        <taxon>Endopterygota</taxon>
        <taxon>Hymenoptera</taxon>
        <taxon>Apocrita</taxon>
        <taxon>Aculeata</taxon>
        <taxon>Formicoidea</taxon>
        <taxon>Formicidae</taxon>
        <taxon>Myrmicinae</taxon>
        <taxon>Cyphomyrmex</taxon>
    </lineage>
</organism>
<dbReference type="PROSITE" id="PS50158">
    <property type="entry name" value="ZF_CCHC"/>
    <property type="match status" value="1"/>
</dbReference>
<feature type="region of interest" description="Disordered" evidence="2">
    <location>
        <begin position="169"/>
        <end position="201"/>
    </location>
</feature>
<reference evidence="4 5" key="1">
    <citation type="submission" date="2016-03" db="EMBL/GenBank/DDBJ databases">
        <title>Cyphomyrmex costatus WGS genome.</title>
        <authorList>
            <person name="Nygaard S."/>
            <person name="Hu H."/>
            <person name="Boomsma J."/>
            <person name="Zhang G."/>
        </authorList>
    </citation>
    <scope>NUCLEOTIDE SEQUENCE [LARGE SCALE GENOMIC DNA]</scope>
    <source>
        <strain evidence="4">MS0001</strain>
        <tissue evidence="4">Whole body</tissue>
    </source>
</reference>
<evidence type="ECO:0000313" key="4">
    <source>
        <dbReference type="EMBL" id="KYM94034.1"/>
    </source>
</evidence>
<keyword evidence="1" id="KW-0479">Metal-binding</keyword>
<dbReference type="InterPro" id="IPR001878">
    <property type="entry name" value="Znf_CCHC"/>
</dbReference>
<evidence type="ECO:0000256" key="1">
    <source>
        <dbReference type="PROSITE-ProRule" id="PRU00047"/>
    </source>
</evidence>
<gene>
    <name evidence="4" type="ORF">ALC62_15363</name>
</gene>
<name>A0A151I7B9_9HYME</name>
<feature type="compositionally biased region" description="Pro residues" evidence="2">
    <location>
        <begin position="189"/>
        <end position="198"/>
    </location>
</feature>
<dbReference type="GO" id="GO:0008270">
    <property type="term" value="F:zinc ion binding"/>
    <property type="evidence" value="ECO:0007669"/>
    <property type="project" value="UniProtKB-KW"/>
</dbReference>
<dbReference type="GO" id="GO:0003676">
    <property type="term" value="F:nucleic acid binding"/>
    <property type="evidence" value="ECO:0007669"/>
    <property type="project" value="InterPro"/>
</dbReference>
<evidence type="ECO:0000256" key="2">
    <source>
        <dbReference type="SAM" id="MobiDB-lite"/>
    </source>
</evidence>
<dbReference type="AlphaFoldDB" id="A0A151I7B9"/>
<keyword evidence="1" id="KW-0863">Zinc-finger</keyword>
<dbReference type="Proteomes" id="UP000078542">
    <property type="component" value="Unassembled WGS sequence"/>
</dbReference>
<evidence type="ECO:0000313" key="5">
    <source>
        <dbReference type="Proteomes" id="UP000078542"/>
    </source>
</evidence>
<protein>
    <recommendedName>
        <fullName evidence="3">CCHC-type domain-containing protein</fullName>
    </recommendedName>
</protein>
<proteinExistence type="predicted"/>
<feature type="non-terminal residue" evidence="4">
    <location>
        <position position="1"/>
    </location>
</feature>
<feature type="domain" description="CCHC-type" evidence="3">
    <location>
        <begin position="84"/>
        <end position="99"/>
    </location>
</feature>
<evidence type="ECO:0000259" key="3">
    <source>
        <dbReference type="PROSITE" id="PS50158"/>
    </source>
</evidence>
<keyword evidence="1" id="KW-0862">Zinc</keyword>
<dbReference type="EMBL" id="KQ978426">
    <property type="protein sequence ID" value="KYM94034.1"/>
    <property type="molecule type" value="Genomic_DNA"/>
</dbReference>
<feature type="compositionally biased region" description="Low complexity" evidence="2">
    <location>
        <begin position="169"/>
        <end position="188"/>
    </location>
</feature>
<sequence>LRSGIIRNVPHDISEGEIINSFSSQLKIISARRLNIRLRKDGEITFTPSKTVLVKFHGQYLPRSVTYMYINFSVSPYFPRVLMCFSCFRYGHINADCKSKPRCDRCGGAKHSEPDVCPRLNLPPICCNCGGEHLPSAVSCPAYLRQKQIYTCATLDNISYAEARLKLSGSPSSLSPSPNPFHPSEFPSPSQPRNPPRPLINYQDLTSEVPVSPSPTPGSVPLNAGISYAAVASLPTTTPSMNRFNSSPSNEHPVRVNTYAPRNYQNLSSINSKKPSDRNAPKNFNSLRDVHNSLLFAPNGRMPYSDSPLDYNSTSGITPGTYPPSSSFSPPTDNHDGPSNFLLIISFVLKILNSFPSTVLTALFSTDTQYISDSLQNFLTHNAAYNAY</sequence>